<dbReference type="EC" id="2.4.1.-" evidence="11"/>
<comment type="similarity">
    <text evidence="2 11">Belongs to the glycosyltransferase 10 family.</text>
</comment>
<dbReference type="EMBL" id="CACRXK020014603">
    <property type="protein sequence ID" value="CAB4027099.1"/>
    <property type="molecule type" value="Genomic_DNA"/>
</dbReference>
<keyword evidence="8" id="KW-0472">Membrane</keyword>
<dbReference type="GO" id="GO:0032580">
    <property type="term" value="C:Golgi cisterna membrane"/>
    <property type="evidence" value="ECO:0007669"/>
    <property type="project" value="UniProtKB-SubCell"/>
</dbReference>
<evidence type="ECO:0000259" key="12">
    <source>
        <dbReference type="Pfam" id="PF00852"/>
    </source>
</evidence>
<comment type="pathway">
    <text evidence="1">Protein modification; protein glycosylation.</text>
</comment>
<evidence type="ECO:0000256" key="2">
    <source>
        <dbReference type="ARBA" id="ARBA00008919"/>
    </source>
</evidence>
<dbReference type="GO" id="GO:0046920">
    <property type="term" value="F:alpha-(1-&gt;3)-fucosyltransferase activity"/>
    <property type="evidence" value="ECO:0007669"/>
    <property type="project" value="TreeGrafter"/>
</dbReference>
<keyword evidence="6" id="KW-0735">Signal-anchor</keyword>
<evidence type="ECO:0000256" key="11">
    <source>
        <dbReference type="RuleBase" id="RU003832"/>
    </source>
</evidence>
<dbReference type="OrthoDB" id="5949966at2759"/>
<organism evidence="14 15">
    <name type="scientific">Paramuricea clavata</name>
    <name type="common">Red gorgonian</name>
    <name type="synonym">Violescent sea-whip</name>
    <dbReference type="NCBI Taxonomy" id="317549"/>
    <lineage>
        <taxon>Eukaryota</taxon>
        <taxon>Metazoa</taxon>
        <taxon>Cnidaria</taxon>
        <taxon>Anthozoa</taxon>
        <taxon>Octocorallia</taxon>
        <taxon>Malacalcyonacea</taxon>
        <taxon>Plexauridae</taxon>
        <taxon>Paramuricea</taxon>
    </lineage>
</organism>
<evidence type="ECO:0000313" key="14">
    <source>
        <dbReference type="EMBL" id="CAB4027099.1"/>
    </source>
</evidence>
<evidence type="ECO:0000256" key="1">
    <source>
        <dbReference type="ARBA" id="ARBA00004922"/>
    </source>
</evidence>
<gene>
    <name evidence="14" type="ORF">PACLA_8A076108</name>
</gene>
<dbReference type="InterPro" id="IPR031481">
    <property type="entry name" value="Glyco_tran_10_N"/>
</dbReference>
<dbReference type="Pfam" id="PF17039">
    <property type="entry name" value="Glyco_tran_10_N"/>
    <property type="match status" value="1"/>
</dbReference>
<keyword evidence="11" id="KW-0333">Golgi apparatus</keyword>
<dbReference type="Proteomes" id="UP001152795">
    <property type="component" value="Unassembled WGS sequence"/>
</dbReference>
<dbReference type="FunFam" id="3.40.50.11660:FF:000002">
    <property type="entry name" value="Alpha-(1,3)-fucosyltransferase"/>
    <property type="match status" value="1"/>
</dbReference>
<feature type="domain" description="Fucosyltransferase N-terminal" evidence="13">
    <location>
        <begin position="69"/>
        <end position="177"/>
    </location>
</feature>
<evidence type="ECO:0000256" key="9">
    <source>
        <dbReference type="ARBA" id="ARBA00023180"/>
    </source>
</evidence>
<dbReference type="SUPFAM" id="SSF53756">
    <property type="entry name" value="UDP-Glycosyltransferase/glycogen phosphorylase"/>
    <property type="match status" value="1"/>
</dbReference>
<keyword evidence="7" id="KW-1133">Transmembrane helix</keyword>
<evidence type="ECO:0000256" key="7">
    <source>
        <dbReference type="ARBA" id="ARBA00022989"/>
    </source>
</evidence>
<proteinExistence type="inferred from homology"/>
<evidence type="ECO:0000256" key="8">
    <source>
        <dbReference type="ARBA" id="ARBA00023136"/>
    </source>
</evidence>
<dbReference type="PANTHER" id="PTHR11929">
    <property type="entry name" value="ALPHA- 1,3 -FUCOSYLTRANSFERASE"/>
    <property type="match status" value="1"/>
</dbReference>
<comment type="caution">
    <text evidence="14">The sequence shown here is derived from an EMBL/GenBank/DDBJ whole genome shotgun (WGS) entry which is preliminary data.</text>
</comment>
<protein>
    <recommendedName>
        <fullName evidence="11">Fucosyltransferase</fullName>
        <ecNumber evidence="11">2.4.1.-</ecNumber>
    </recommendedName>
</protein>
<sequence>MYFLKTKSKYGLFLLVFFLFLFYLFSEDFLNTEEDNRSVNLNLINFAKDLKVPKTSSQNIDDKGGTILLIFWTTFFGAKPRIKDGHPRKWPFYYVGKRCPVKCELTTEQHRISQASGIVFHARDFSLDDLPPRKFRSIPWILQSHENPVYTPVLRDSDAMSKFNYYVSYRLDSDFPSPEFVKPRLDLPTPFESKTRLVLAVYSNCEGLRTHYMGELRKHIKIDFYGSCLRTHKFLKRTSDSNDTKLLTLLRTYKFTLVFPNADCDYYVTEKMYNALSSGTVPIWLGTDKIDEILKWGNLKQSVIKVKDFREPKALADHLHFLAKNKQEYNKYLRWKYEGFQFPPEYYNSAIGQWWEGLPVYCRVCMRIAKDPKGHHGLPTETCGDTRSERLAKLIP</sequence>
<dbReference type="UniPathway" id="UPA00378"/>
<dbReference type="InterPro" id="IPR001503">
    <property type="entry name" value="Glyco_trans_10"/>
</dbReference>
<keyword evidence="15" id="KW-1185">Reference proteome</keyword>
<evidence type="ECO:0000259" key="13">
    <source>
        <dbReference type="Pfam" id="PF17039"/>
    </source>
</evidence>
<dbReference type="Pfam" id="PF00852">
    <property type="entry name" value="Glyco_transf_10"/>
    <property type="match status" value="1"/>
</dbReference>
<dbReference type="InterPro" id="IPR038577">
    <property type="entry name" value="GT10-like_C_sf"/>
</dbReference>
<evidence type="ECO:0000313" key="15">
    <source>
        <dbReference type="Proteomes" id="UP001152795"/>
    </source>
</evidence>
<dbReference type="InterPro" id="IPR055270">
    <property type="entry name" value="Glyco_tran_10_C"/>
</dbReference>
<dbReference type="PANTHER" id="PTHR11929:SF194">
    <property type="entry name" value="ALPHA-(1,3)-FUCOSYLTRANSFERASE 10"/>
    <property type="match status" value="1"/>
</dbReference>
<evidence type="ECO:0000256" key="3">
    <source>
        <dbReference type="ARBA" id="ARBA00022676"/>
    </source>
</evidence>
<feature type="domain" description="Fucosyltransferase C-terminal" evidence="12">
    <location>
        <begin position="192"/>
        <end position="373"/>
    </location>
</feature>
<evidence type="ECO:0000256" key="10">
    <source>
        <dbReference type="ARBA" id="ARBA00060399"/>
    </source>
</evidence>
<reference evidence="14" key="1">
    <citation type="submission" date="2020-04" db="EMBL/GenBank/DDBJ databases">
        <authorList>
            <person name="Alioto T."/>
            <person name="Alioto T."/>
            <person name="Gomez Garrido J."/>
        </authorList>
    </citation>
    <scope>NUCLEOTIDE SEQUENCE</scope>
    <source>
        <strain evidence="14">A484AB</strain>
    </source>
</reference>
<accession>A0A6S7L3R8</accession>
<evidence type="ECO:0000256" key="4">
    <source>
        <dbReference type="ARBA" id="ARBA00022679"/>
    </source>
</evidence>
<evidence type="ECO:0000256" key="6">
    <source>
        <dbReference type="ARBA" id="ARBA00022968"/>
    </source>
</evidence>
<keyword evidence="9" id="KW-0325">Glycoprotein</keyword>
<keyword evidence="3 11" id="KW-0328">Glycosyltransferase</keyword>
<comment type="subcellular location">
    <subcellularLocation>
        <location evidence="10">Endomembrane system</location>
        <topology evidence="10">Single-pass type II membrane protein</topology>
    </subcellularLocation>
    <subcellularLocation>
        <location evidence="11">Golgi apparatus</location>
        <location evidence="11">Golgi stack membrane</location>
        <topology evidence="11">Single-pass type II membrane protein</topology>
    </subcellularLocation>
</comment>
<keyword evidence="5 11" id="KW-0812">Transmembrane</keyword>
<dbReference type="AlphaFoldDB" id="A0A6S7L3R8"/>
<evidence type="ECO:0000256" key="5">
    <source>
        <dbReference type="ARBA" id="ARBA00022692"/>
    </source>
</evidence>
<name>A0A6S7L3R8_PARCT</name>
<dbReference type="Gene3D" id="3.40.50.11660">
    <property type="entry name" value="Glycosyl transferase family 10, C-terminal domain"/>
    <property type="match status" value="1"/>
</dbReference>
<keyword evidence="4 11" id="KW-0808">Transferase</keyword>